<dbReference type="GO" id="GO:0003700">
    <property type="term" value="F:DNA-binding transcription factor activity"/>
    <property type="evidence" value="ECO:0007669"/>
    <property type="project" value="InterPro"/>
</dbReference>
<evidence type="ECO:0000256" key="4">
    <source>
        <dbReference type="ARBA" id="ARBA00023163"/>
    </source>
</evidence>
<dbReference type="Gene3D" id="3.40.190.290">
    <property type="match status" value="1"/>
</dbReference>
<dbReference type="SUPFAM" id="SSF46785">
    <property type="entry name" value="Winged helix' DNA-binding domain"/>
    <property type="match status" value="1"/>
</dbReference>
<evidence type="ECO:0000259" key="5">
    <source>
        <dbReference type="PROSITE" id="PS50931"/>
    </source>
</evidence>
<organism evidence="6 7">
    <name type="scientific">Pseudogulbenkiania subflava DSM 22618</name>
    <dbReference type="NCBI Taxonomy" id="1123014"/>
    <lineage>
        <taxon>Bacteria</taxon>
        <taxon>Pseudomonadati</taxon>
        <taxon>Pseudomonadota</taxon>
        <taxon>Betaproteobacteria</taxon>
        <taxon>Neisseriales</taxon>
        <taxon>Chromobacteriaceae</taxon>
        <taxon>Pseudogulbenkiania</taxon>
    </lineage>
</organism>
<dbReference type="FunFam" id="1.10.10.10:FF:000001">
    <property type="entry name" value="LysR family transcriptional regulator"/>
    <property type="match status" value="1"/>
</dbReference>
<dbReference type="Pfam" id="PF00126">
    <property type="entry name" value="HTH_1"/>
    <property type="match status" value="1"/>
</dbReference>
<dbReference type="RefSeq" id="WP_085275619.1">
    <property type="nucleotide sequence ID" value="NZ_FXAG01000005.1"/>
</dbReference>
<keyword evidence="7" id="KW-1185">Reference proteome</keyword>
<dbReference type="EMBL" id="FXAG01000005">
    <property type="protein sequence ID" value="SMF10474.1"/>
    <property type="molecule type" value="Genomic_DNA"/>
</dbReference>
<dbReference type="CDD" id="cd08440">
    <property type="entry name" value="PBP2_LTTR_like_4"/>
    <property type="match status" value="1"/>
</dbReference>
<dbReference type="GO" id="GO:0003677">
    <property type="term" value="F:DNA binding"/>
    <property type="evidence" value="ECO:0007669"/>
    <property type="project" value="UniProtKB-KW"/>
</dbReference>
<dbReference type="InterPro" id="IPR036388">
    <property type="entry name" value="WH-like_DNA-bd_sf"/>
</dbReference>
<dbReference type="PANTHER" id="PTHR30419:SF8">
    <property type="entry name" value="NITROGEN ASSIMILATION TRANSCRIPTIONAL ACTIVATOR-RELATED"/>
    <property type="match status" value="1"/>
</dbReference>
<evidence type="ECO:0000256" key="1">
    <source>
        <dbReference type="ARBA" id="ARBA00009437"/>
    </source>
</evidence>
<dbReference type="PROSITE" id="PS50931">
    <property type="entry name" value="HTH_LYSR"/>
    <property type="match status" value="1"/>
</dbReference>
<sequence>MKIDTIGVQAFIAIAESGSFQTAAESLFLSQAGITRRLQNLEEYLGVKLIERTTRSVALTRVGEDFLPHAKRLLGELASSLGEIRDTGKLKRGSVTIACVPTVGVRFLPRIIQAYSAKFPDNRIKILDHTSAGVSSAVLQREAEFGITIAGSHHAELSSVPLLEDDFVLICRDDHPLSERTQLSWKELEPYPLISIGQFSGNRPLLDRALEAQNLALQSVYEVQRVSTALGLVAEGVGAAVLPRLALQSDAYPRIRVLSLVDPVIARGLVLIARKTAEFSPAAGALYQMVRESTASG</sequence>
<dbReference type="Pfam" id="PF03466">
    <property type="entry name" value="LysR_substrate"/>
    <property type="match status" value="1"/>
</dbReference>
<keyword evidence="2" id="KW-0805">Transcription regulation</keyword>
<evidence type="ECO:0000256" key="2">
    <source>
        <dbReference type="ARBA" id="ARBA00023015"/>
    </source>
</evidence>
<evidence type="ECO:0000256" key="3">
    <source>
        <dbReference type="ARBA" id="ARBA00023125"/>
    </source>
</evidence>
<gene>
    <name evidence="6" type="ORF">SAMN02745746_01302</name>
</gene>
<dbReference type="AlphaFoldDB" id="A0A1Y6BGL4"/>
<keyword evidence="4" id="KW-0804">Transcription</keyword>
<dbReference type="STRING" id="1123014.SAMN02745746_01302"/>
<evidence type="ECO:0000313" key="6">
    <source>
        <dbReference type="EMBL" id="SMF10474.1"/>
    </source>
</evidence>
<dbReference type="GO" id="GO:0005829">
    <property type="term" value="C:cytosol"/>
    <property type="evidence" value="ECO:0007669"/>
    <property type="project" value="TreeGrafter"/>
</dbReference>
<name>A0A1Y6BGL4_9NEIS</name>
<dbReference type="SUPFAM" id="SSF53850">
    <property type="entry name" value="Periplasmic binding protein-like II"/>
    <property type="match status" value="1"/>
</dbReference>
<dbReference type="InterPro" id="IPR005119">
    <property type="entry name" value="LysR_subst-bd"/>
</dbReference>
<dbReference type="PRINTS" id="PR00039">
    <property type="entry name" value="HTHLYSR"/>
</dbReference>
<accession>A0A1Y6BGL4</accession>
<proteinExistence type="inferred from homology"/>
<comment type="similarity">
    <text evidence="1">Belongs to the LysR transcriptional regulatory family.</text>
</comment>
<dbReference type="InterPro" id="IPR036390">
    <property type="entry name" value="WH_DNA-bd_sf"/>
</dbReference>
<dbReference type="Gene3D" id="1.10.10.10">
    <property type="entry name" value="Winged helix-like DNA-binding domain superfamily/Winged helix DNA-binding domain"/>
    <property type="match status" value="1"/>
</dbReference>
<protein>
    <submittedName>
        <fullName evidence="6">Transcriptional regulator, LysR family</fullName>
    </submittedName>
</protein>
<keyword evidence="3" id="KW-0238">DNA-binding</keyword>
<dbReference type="PANTHER" id="PTHR30419">
    <property type="entry name" value="HTH-TYPE TRANSCRIPTIONAL REGULATOR YBHD"/>
    <property type="match status" value="1"/>
</dbReference>
<dbReference type="Proteomes" id="UP000192920">
    <property type="component" value="Unassembled WGS sequence"/>
</dbReference>
<reference evidence="7" key="1">
    <citation type="submission" date="2017-04" db="EMBL/GenBank/DDBJ databases">
        <authorList>
            <person name="Varghese N."/>
            <person name="Submissions S."/>
        </authorList>
    </citation>
    <scope>NUCLEOTIDE SEQUENCE [LARGE SCALE GENOMIC DNA]</scope>
    <source>
        <strain evidence="7">DSM 22618</strain>
    </source>
</reference>
<evidence type="ECO:0000313" key="7">
    <source>
        <dbReference type="Proteomes" id="UP000192920"/>
    </source>
</evidence>
<dbReference type="InterPro" id="IPR000847">
    <property type="entry name" value="LysR_HTH_N"/>
</dbReference>
<feature type="domain" description="HTH lysR-type" evidence="5">
    <location>
        <begin position="3"/>
        <end position="60"/>
    </location>
</feature>
<dbReference type="InterPro" id="IPR050950">
    <property type="entry name" value="HTH-type_LysR_regulators"/>
</dbReference>